<dbReference type="PANTHER" id="PTHR47943">
    <property type="entry name" value="CYTOCHROME P450 93A3-LIKE"/>
    <property type="match status" value="1"/>
</dbReference>
<keyword evidence="5" id="KW-0479">Metal-binding</keyword>
<keyword evidence="9" id="KW-0472">Membrane</keyword>
<dbReference type="EMBL" id="JAUIZM010000004">
    <property type="protein sequence ID" value="KAK1387978.1"/>
    <property type="molecule type" value="Genomic_DNA"/>
</dbReference>
<comment type="subcellular location">
    <subcellularLocation>
        <location evidence="2">Membrane</location>
    </subcellularLocation>
</comment>
<keyword evidence="7" id="KW-0408">Iron</keyword>
<dbReference type="InterPro" id="IPR002401">
    <property type="entry name" value="Cyt_P450_E_grp-I"/>
</dbReference>
<reference evidence="11" key="2">
    <citation type="submission" date="2023-05" db="EMBL/GenBank/DDBJ databases">
        <authorList>
            <person name="Schelkunov M.I."/>
        </authorList>
    </citation>
    <scope>NUCLEOTIDE SEQUENCE</scope>
    <source>
        <strain evidence="11">Hsosn_3</strain>
        <tissue evidence="11">Leaf</tissue>
    </source>
</reference>
<name>A0AAD8MY69_9APIA</name>
<protein>
    <submittedName>
        <fullName evidence="11">Flavonoid 3'-monooxygenase</fullName>
    </submittedName>
</protein>
<keyword evidence="6" id="KW-0560">Oxidoreductase</keyword>
<organism evidence="11 12">
    <name type="scientific">Heracleum sosnowskyi</name>
    <dbReference type="NCBI Taxonomy" id="360622"/>
    <lineage>
        <taxon>Eukaryota</taxon>
        <taxon>Viridiplantae</taxon>
        <taxon>Streptophyta</taxon>
        <taxon>Embryophyta</taxon>
        <taxon>Tracheophyta</taxon>
        <taxon>Spermatophyta</taxon>
        <taxon>Magnoliopsida</taxon>
        <taxon>eudicotyledons</taxon>
        <taxon>Gunneridae</taxon>
        <taxon>Pentapetalae</taxon>
        <taxon>asterids</taxon>
        <taxon>campanulids</taxon>
        <taxon>Apiales</taxon>
        <taxon>Apiaceae</taxon>
        <taxon>Apioideae</taxon>
        <taxon>apioid superclade</taxon>
        <taxon>Tordylieae</taxon>
        <taxon>Tordyliinae</taxon>
        <taxon>Heracleum</taxon>
    </lineage>
</organism>
<keyword evidence="12" id="KW-1185">Reference proteome</keyword>
<dbReference type="GO" id="GO:0016705">
    <property type="term" value="F:oxidoreductase activity, acting on paired donors, with incorporation or reduction of molecular oxygen"/>
    <property type="evidence" value="ECO:0007669"/>
    <property type="project" value="InterPro"/>
</dbReference>
<feature type="region of interest" description="Disordered" evidence="10">
    <location>
        <begin position="434"/>
        <end position="481"/>
    </location>
</feature>
<dbReference type="GO" id="GO:0004497">
    <property type="term" value="F:monooxygenase activity"/>
    <property type="evidence" value="ECO:0007669"/>
    <property type="project" value="UniProtKB-KW"/>
</dbReference>
<keyword evidence="8" id="KW-0503">Monooxygenase</keyword>
<evidence type="ECO:0000313" key="11">
    <source>
        <dbReference type="EMBL" id="KAK1387978.1"/>
    </source>
</evidence>
<accession>A0AAD8MY69</accession>
<comment type="caution">
    <text evidence="11">The sequence shown here is derived from an EMBL/GenBank/DDBJ whole genome shotgun (WGS) entry which is preliminary data.</text>
</comment>
<dbReference type="PANTHER" id="PTHR47943:SF2">
    <property type="entry name" value="CYTOCHROME P450"/>
    <property type="match status" value="1"/>
</dbReference>
<dbReference type="GO" id="GO:0005506">
    <property type="term" value="F:iron ion binding"/>
    <property type="evidence" value="ECO:0007669"/>
    <property type="project" value="InterPro"/>
</dbReference>
<dbReference type="Pfam" id="PF00067">
    <property type="entry name" value="p450"/>
    <property type="match status" value="1"/>
</dbReference>
<gene>
    <name evidence="11" type="ORF">POM88_016156</name>
</gene>
<evidence type="ECO:0000256" key="3">
    <source>
        <dbReference type="ARBA" id="ARBA00010617"/>
    </source>
</evidence>
<dbReference type="InterPro" id="IPR001128">
    <property type="entry name" value="Cyt_P450"/>
</dbReference>
<comment type="similarity">
    <text evidence="3">Belongs to the cytochrome P450 family.</text>
</comment>
<sequence>MSPTYFAILLVIVGALWWFIHRCRTKVRHHDPRPPPGPIGLPVIGHLHMLGKLPYRTLYKLSQKYGPIMSIRLGSVPTIIVSSPAAAELFLKTHDAVFASRPKSQAAEYLSYGTKGMAFTKYGVYWRNVRKFCTMELLSIAKVDSMSRLRREEIGLLVESLKKAAATGEIVDVSEKVARLIEDMTCRMLFGKSRDDRFDLSDIIHELAEIVGAFNIADYVPFLGALDLQGLTQRLKVASKTIDKILETIIDDHEQCARNDYTKIDMDFVDIILALKNNPKSTHEQLAQTIDRSNIKAIILDMIFGAVDTSQTAIEWIMSELIRHQRVMKILEEEIRNVVVDCEYVEESHLSKLHYLDLPLIGTSGTKIRQQRHSEKKRQNLAEEVALSLDNAPTDAADIKSDSEVEPQMRFGKKEEIFVQKHESYSHSAIVAAAAADGGSAEEAEPQKQSAEEDGSDLEAKPLVPLGESTRRHNGKLLKNSGMGGSPLLNLVWYSV</sequence>
<dbReference type="AlphaFoldDB" id="A0AAD8MY69"/>
<dbReference type="GO" id="GO:0009805">
    <property type="term" value="P:coumarin biosynthetic process"/>
    <property type="evidence" value="ECO:0007669"/>
    <property type="project" value="UniProtKB-ARBA"/>
</dbReference>
<evidence type="ECO:0000256" key="9">
    <source>
        <dbReference type="ARBA" id="ARBA00023136"/>
    </source>
</evidence>
<comment type="cofactor">
    <cofactor evidence="1">
        <name>heme</name>
        <dbReference type="ChEBI" id="CHEBI:30413"/>
    </cofactor>
</comment>
<reference evidence="11" key="1">
    <citation type="submission" date="2023-02" db="EMBL/GenBank/DDBJ databases">
        <title>Genome of toxic invasive species Heracleum sosnowskyi carries increased number of genes despite the absence of recent whole-genome duplications.</title>
        <authorList>
            <person name="Schelkunov M."/>
            <person name="Shtratnikova V."/>
            <person name="Makarenko M."/>
            <person name="Klepikova A."/>
            <person name="Omelchenko D."/>
            <person name="Novikova G."/>
            <person name="Obukhova E."/>
            <person name="Bogdanov V."/>
            <person name="Penin A."/>
            <person name="Logacheva M."/>
        </authorList>
    </citation>
    <scope>NUCLEOTIDE SEQUENCE</scope>
    <source>
        <strain evidence="11">Hsosn_3</strain>
        <tissue evidence="11">Leaf</tissue>
    </source>
</reference>
<dbReference type="GO" id="GO:0016020">
    <property type="term" value="C:membrane"/>
    <property type="evidence" value="ECO:0007669"/>
    <property type="project" value="UniProtKB-SubCell"/>
</dbReference>
<evidence type="ECO:0000256" key="10">
    <source>
        <dbReference type="SAM" id="MobiDB-lite"/>
    </source>
</evidence>
<keyword evidence="4" id="KW-0349">Heme</keyword>
<evidence type="ECO:0000313" key="12">
    <source>
        <dbReference type="Proteomes" id="UP001237642"/>
    </source>
</evidence>
<evidence type="ECO:0000256" key="5">
    <source>
        <dbReference type="ARBA" id="ARBA00022723"/>
    </source>
</evidence>
<evidence type="ECO:0000256" key="4">
    <source>
        <dbReference type="ARBA" id="ARBA00022617"/>
    </source>
</evidence>
<evidence type="ECO:0000256" key="6">
    <source>
        <dbReference type="ARBA" id="ARBA00023002"/>
    </source>
</evidence>
<proteinExistence type="inferred from homology"/>
<evidence type="ECO:0000256" key="1">
    <source>
        <dbReference type="ARBA" id="ARBA00001971"/>
    </source>
</evidence>
<dbReference type="PRINTS" id="PR00463">
    <property type="entry name" value="EP450I"/>
</dbReference>
<dbReference type="GO" id="GO:0020037">
    <property type="term" value="F:heme binding"/>
    <property type="evidence" value="ECO:0007669"/>
    <property type="project" value="InterPro"/>
</dbReference>
<evidence type="ECO:0000256" key="2">
    <source>
        <dbReference type="ARBA" id="ARBA00004370"/>
    </source>
</evidence>
<dbReference type="InterPro" id="IPR036396">
    <property type="entry name" value="Cyt_P450_sf"/>
</dbReference>
<evidence type="ECO:0000256" key="7">
    <source>
        <dbReference type="ARBA" id="ARBA00023004"/>
    </source>
</evidence>
<dbReference type="SUPFAM" id="SSF48264">
    <property type="entry name" value="Cytochrome P450"/>
    <property type="match status" value="1"/>
</dbReference>
<dbReference type="Gene3D" id="1.10.630.10">
    <property type="entry name" value="Cytochrome P450"/>
    <property type="match status" value="1"/>
</dbReference>
<evidence type="ECO:0000256" key="8">
    <source>
        <dbReference type="ARBA" id="ARBA00023033"/>
    </source>
</evidence>
<dbReference type="Proteomes" id="UP001237642">
    <property type="component" value="Unassembled WGS sequence"/>
</dbReference>